<dbReference type="GO" id="GO:0000976">
    <property type="term" value="F:transcription cis-regulatory region binding"/>
    <property type="evidence" value="ECO:0007669"/>
    <property type="project" value="TreeGrafter"/>
</dbReference>
<evidence type="ECO:0000256" key="1">
    <source>
        <dbReference type="ARBA" id="ARBA00009437"/>
    </source>
</evidence>
<evidence type="ECO:0000259" key="5">
    <source>
        <dbReference type="PROSITE" id="PS50931"/>
    </source>
</evidence>
<proteinExistence type="inferred from homology"/>
<dbReference type="HOGENOM" id="CLU_039613_6_1_7"/>
<dbReference type="CDD" id="cd05466">
    <property type="entry name" value="PBP2_LTTR_substrate"/>
    <property type="match status" value="1"/>
</dbReference>
<evidence type="ECO:0000256" key="2">
    <source>
        <dbReference type="ARBA" id="ARBA00023015"/>
    </source>
</evidence>
<keyword evidence="7" id="KW-1185">Reference proteome</keyword>
<keyword evidence="4" id="KW-0804">Transcription</keyword>
<dbReference type="Gene3D" id="3.40.190.290">
    <property type="match status" value="1"/>
</dbReference>
<sequence>MNVSFEYYKVFYHVARLGSITLAAKALFLSQPAVSKCIRQLEKVLGCALFYRMHKGMRLTPEGEVLYQHVAQACEQIAIGEKKIQAMLHLDWGSIHIGSSDMIMHAFLLPYLERFHKDYPKVRISTITASTPETIASLRARRIDLGVVFSPVEENEDLDIIPVCRVQDTFIAGNTFRHLEGSVLSPDEVAKLPIVCPEKGTSTRAYLDAFFQSHGVVLDPECELATTVLIVPFAERGLGVGITVRRFAEESLRAGSVFELQTTHRIPERAIAVVTRKRSQISHAGHAFIRCLTGKETEEAGGEQLREKCSPG</sequence>
<keyword evidence="2" id="KW-0805">Transcription regulation</keyword>
<feature type="domain" description="HTH lysR-type" evidence="5">
    <location>
        <begin position="9"/>
        <end position="60"/>
    </location>
</feature>
<dbReference type="GO" id="GO:0003700">
    <property type="term" value="F:DNA-binding transcription factor activity"/>
    <property type="evidence" value="ECO:0007669"/>
    <property type="project" value="InterPro"/>
</dbReference>
<dbReference type="SUPFAM" id="SSF46785">
    <property type="entry name" value="Winged helix' DNA-binding domain"/>
    <property type="match status" value="1"/>
</dbReference>
<dbReference type="InterPro" id="IPR036388">
    <property type="entry name" value="WH-like_DNA-bd_sf"/>
</dbReference>
<dbReference type="RefSeq" id="WP_005028644.1">
    <property type="nucleotide sequence ID" value="NZ_KE150238.1"/>
</dbReference>
<dbReference type="STRING" id="563192.HMPREF0179_02649"/>
<comment type="caution">
    <text evidence="6">The sequence shown here is derived from an EMBL/GenBank/DDBJ whole genome shotgun (WGS) entry which is preliminary data.</text>
</comment>
<dbReference type="PANTHER" id="PTHR30126:SF64">
    <property type="entry name" value="HTH-TYPE TRANSCRIPTIONAL REGULATOR CITR"/>
    <property type="match status" value="1"/>
</dbReference>
<gene>
    <name evidence="6" type="ORF">HMPREF0179_02649</name>
</gene>
<dbReference type="FunFam" id="1.10.10.10:FF:000001">
    <property type="entry name" value="LysR family transcriptional regulator"/>
    <property type="match status" value="1"/>
</dbReference>
<dbReference type="PANTHER" id="PTHR30126">
    <property type="entry name" value="HTH-TYPE TRANSCRIPTIONAL REGULATOR"/>
    <property type="match status" value="1"/>
</dbReference>
<dbReference type="Proteomes" id="UP000006034">
    <property type="component" value="Unassembled WGS sequence"/>
</dbReference>
<protein>
    <recommendedName>
        <fullName evidence="5">HTH lysR-type domain-containing protein</fullName>
    </recommendedName>
</protein>
<evidence type="ECO:0000313" key="6">
    <source>
        <dbReference type="EMBL" id="EFV43530.1"/>
    </source>
</evidence>
<accession>E5Y8Y1</accession>
<dbReference type="InterPro" id="IPR036390">
    <property type="entry name" value="WH_DNA-bd_sf"/>
</dbReference>
<comment type="similarity">
    <text evidence="1">Belongs to the LysR transcriptional regulatory family.</text>
</comment>
<dbReference type="SUPFAM" id="SSF53850">
    <property type="entry name" value="Periplasmic binding protein-like II"/>
    <property type="match status" value="1"/>
</dbReference>
<reference evidence="6 7" key="1">
    <citation type="submission" date="2010-10" db="EMBL/GenBank/DDBJ databases">
        <authorList>
            <consortium name="The Broad Institute Genome Sequencing Platform"/>
            <person name="Ward D."/>
            <person name="Earl A."/>
            <person name="Feldgarden M."/>
            <person name="Young S.K."/>
            <person name="Gargeya S."/>
            <person name="Zeng Q."/>
            <person name="Alvarado L."/>
            <person name="Berlin A."/>
            <person name="Bochicchio J."/>
            <person name="Chapman S.B."/>
            <person name="Chen Z."/>
            <person name="Freedman E."/>
            <person name="Gellesch M."/>
            <person name="Goldberg J."/>
            <person name="Griggs A."/>
            <person name="Gujja S."/>
            <person name="Heilman E."/>
            <person name="Heiman D."/>
            <person name="Howarth C."/>
            <person name="Mehta T."/>
            <person name="Neiman D."/>
            <person name="Pearson M."/>
            <person name="Roberts A."/>
            <person name="Saif S."/>
            <person name="Shea T."/>
            <person name="Shenoy N."/>
            <person name="Sisk P."/>
            <person name="Stolte C."/>
            <person name="Sykes S."/>
            <person name="White J."/>
            <person name="Yandava C."/>
            <person name="Allen-Vercoe E."/>
            <person name="Sibley C."/>
            <person name="Ambrose C.E."/>
            <person name="Strauss J."/>
            <person name="Daigneault M."/>
            <person name="Haas B."/>
            <person name="Nusbaum C."/>
            <person name="Birren B."/>
        </authorList>
    </citation>
    <scope>NUCLEOTIDE SEQUENCE [LARGE SCALE GENOMIC DNA]</scope>
    <source>
        <strain evidence="6 7">3_1_6</strain>
    </source>
</reference>
<dbReference type="OrthoDB" id="5317428at2"/>
<dbReference type="Gene3D" id="1.10.10.10">
    <property type="entry name" value="Winged helix-like DNA-binding domain superfamily/Winged helix DNA-binding domain"/>
    <property type="match status" value="1"/>
</dbReference>
<dbReference type="PRINTS" id="PR00039">
    <property type="entry name" value="HTHLYSR"/>
</dbReference>
<reference evidence="6 7" key="2">
    <citation type="submission" date="2013-04" db="EMBL/GenBank/DDBJ databases">
        <title>The Genome Sequence of Bilophila wadsworthia 3_1_6.</title>
        <authorList>
            <consortium name="The Broad Institute Genomics Platform"/>
            <person name="Earl A."/>
            <person name="Ward D."/>
            <person name="Feldgarden M."/>
            <person name="Gevers D."/>
            <person name="Sibley C."/>
            <person name="Strauss J."/>
            <person name="Allen-Vercoe E."/>
            <person name="Walker B."/>
            <person name="Young S."/>
            <person name="Zeng Q."/>
            <person name="Gargeya S."/>
            <person name="Fitzgerald M."/>
            <person name="Haas B."/>
            <person name="Abouelleil A."/>
            <person name="Allen A.W."/>
            <person name="Alvarado L."/>
            <person name="Arachchi H.M."/>
            <person name="Berlin A.M."/>
            <person name="Chapman S.B."/>
            <person name="Gainer-Dewar J."/>
            <person name="Goldberg J."/>
            <person name="Griggs A."/>
            <person name="Gujja S."/>
            <person name="Hansen M."/>
            <person name="Howarth C."/>
            <person name="Imamovic A."/>
            <person name="Ireland A."/>
            <person name="Larimer J."/>
            <person name="McCowan C."/>
            <person name="Murphy C."/>
            <person name="Pearson M."/>
            <person name="Poon T.W."/>
            <person name="Priest M."/>
            <person name="Roberts A."/>
            <person name="Saif S."/>
            <person name="Shea T."/>
            <person name="Sisk P."/>
            <person name="Sykes S."/>
            <person name="Wortman J."/>
            <person name="Nusbaum C."/>
            <person name="Birren B."/>
        </authorList>
    </citation>
    <scope>NUCLEOTIDE SEQUENCE [LARGE SCALE GENOMIC DNA]</scope>
    <source>
        <strain evidence="6 7">3_1_6</strain>
    </source>
</reference>
<dbReference type="InterPro" id="IPR005119">
    <property type="entry name" value="LysR_subst-bd"/>
</dbReference>
<dbReference type="InterPro" id="IPR000847">
    <property type="entry name" value="LysR_HTH_N"/>
</dbReference>
<dbReference type="AlphaFoldDB" id="E5Y8Y1"/>
<keyword evidence="3" id="KW-0238">DNA-binding</keyword>
<dbReference type="eggNOG" id="COG0583">
    <property type="taxonomic scope" value="Bacteria"/>
</dbReference>
<evidence type="ECO:0000256" key="4">
    <source>
        <dbReference type="ARBA" id="ARBA00023163"/>
    </source>
</evidence>
<evidence type="ECO:0000313" key="7">
    <source>
        <dbReference type="Proteomes" id="UP000006034"/>
    </source>
</evidence>
<dbReference type="Pfam" id="PF00126">
    <property type="entry name" value="HTH_1"/>
    <property type="match status" value="1"/>
</dbReference>
<organism evidence="6 7">
    <name type="scientific">Bilophila wadsworthia (strain 3_1_6)</name>
    <dbReference type="NCBI Taxonomy" id="563192"/>
    <lineage>
        <taxon>Bacteria</taxon>
        <taxon>Pseudomonadati</taxon>
        <taxon>Thermodesulfobacteriota</taxon>
        <taxon>Desulfovibrionia</taxon>
        <taxon>Desulfovibrionales</taxon>
        <taxon>Desulfovibrionaceae</taxon>
        <taxon>Bilophila</taxon>
    </lineage>
</organism>
<dbReference type="GeneID" id="78084950"/>
<name>E5Y8Y1_BILW3</name>
<evidence type="ECO:0000256" key="3">
    <source>
        <dbReference type="ARBA" id="ARBA00023125"/>
    </source>
</evidence>
<dbReference type="EMBL" id="ADCP02000001">
    <property type="protein sequence ID" value="EFV43530.1"/>
    <property type="molecule type" value="Genomic_DNA"/>
</dbReference>
<dbReference type="PROSITE" id="PS50931">
    <property type="entry name" value="HTH_LYSR"/>
    <property type="match status" value="1"/>
</dbReference>
<dbReference type="Pfam" id="PF03466">
    <property type="entry name" value="LysR_substrate"/>
    <property type="match status" value="1"/>
</dbReference>